<keyword evidence="19" id="KW-1185">Reference proteome</keyword>
<dbReference type="PROSITE" id="PS51975">
    <property type="entry name" value="RNASE_H_2"/>
    <property type="match status" value="1"/>
</dbReference>
<dbReference type="Proteomes" id="UP001597094">
    <property type="component" value="Unassembled WGS sequence"/>
</dbReference>
<evidence type="ECO:0000256" key="11">
    <source>
        <dbReference type="ARBA" id="ARBA00022759"/>
    </source>
</evidence>
<name>A0ABW3SRQ6_9BACT</name>
<comment type="catalytic activity">
    <reaction evidence="1 14 15 16">
        <text>Endonucleolytic cleavage to 5'-phosphomonoester.</text>
        <dbReference type="EC" id="3.1.26.4"/>
    </reaction>
</comment>
<keyword evidence="10 14" id="KW-0479">Metal-binding</keyword>
<dbReference type="NCBIfam" id="NF000595">
    <property type="entry name" value="PRK00015.1-3"/>
    <property type="match status" value="1"/>
</dbReference>
<dbReference type="Pfam" id="PF01351">
    <property type="entry name" value="RNase_HII"/>
    <property type="match status" value="1"/>
</dbReference>
<evidence type="ECO:0000256" key="8">
    <source>
        <dbReference type="ARBA" id="ARBA00022490"/>
    </source>
</evidence>
<organism evidence="18 19">
    <name type="scientific">Pontibacter rugosus</name>
    <dbReference type="NCBI Taxonomy" id="1745966"/>
    <lineage>
        <taxon>Bacteria</taxon>
        <taxon>Pseudomonadati</taxon>
        <taxon>Bacteroidota</taxon>
        <taxon>Cytophagia</taxon>
        <taxon>Cytophagales</taxon>
        <taxon>Hymenobacteraceae</taxon>
        <taxon>Pontibacter</taxon>
    </lineage>
</organism>
<accession>A0ABW3SRQ6</accession>
<evidence type="ECO:0000256" key="10">
    <source>
        <dbReference type="ARBA" id="ARBA00022723"/>
    </source>
</evidence>
<evidence type="ECO:0000256" key="14">
    <source>
        <dbReference type="HAMAP-Rule" id="MF_00052"/>
    </source>
</evidence>
<evidence type="ECO:0000256" key="15">
    <source>
        <dbReference type="PROSITE-ProRule" id="PRU01319"/>
    </source>
</evidence>
<evidence type="ECO:0000313" key="19">
    <source>
        <dbReference type="Proteomes" id="UP001597094"/>
    </source>
</evidence>
<comment type="subcellular location">
    <subcellularLocation>
        <location evidence="4 14">Cytoplasm</location>
    </subcellularLocation>
</comment>
<evidence type="ECO:0000256" key="16">
    <source>
        <dbReference type="RuleBase" id="RU003515"/>
    </source>
</evidence>
<evidence type="ECO:0000256" key="12">
    <source>
        <dbReference type="ARBA" id="ARBA00022801"/>
    </source>
</evidence>
<dbReference type="SUPFAM" id="SSF53098">
    <property type="entry name" value="Ribonuclease H-like"/>
    <property type="match status" value="1"/>
</dbReference>
<evidence type="ECO:0000256" key="9">
    <source>
        <dbReference type="ARBA" id="ARBA00022722"/>
    </source>
</evidence>
<feature type="binding site" evidence="14 15">
    <location>
        <position position="108"/>
    </location>
    <ligand>
        <name>a divalent metal cation</name>
        <dbReference type="ChEBI" id="CHEBI:60240"/>
    </ligand>
</feature>
<feature type="binding site" evidence="14 15">
    <location>
        <position position="17"/>
    </location>
    <ligand>
        <name>a divalent metal cation</name>
        <dbReference type="ChEBI" id="CHEBI:60240"/>
    </ligand>
</feature>
<dbReference type="PANTHER" id="PTHR10954">
    <property type="entry name" value="RIBONUCLEASE H2 SUBUNIT A"/>
    <property type="match status" value="1"/>
</dbReference>
<evidence type="ECO:0000256" key="4">
    <source>
        <dbReference type="ARBA" id="ARBA00004496"/>
    </source>
</evidence>
<dbReference type="CDD" id="cd07182">
    <property type="entry name" value="RNase_HII_bacteria_HII_like"/>
    <property type="match status" value="1"/>
</dbReference>
<dbReference type="InterPro" id="IPR036397">
    <property type="entry name" value="RNaseH_sf"/>
</dbReference>
<dbReference type="Gene3D" id="3.30.420.10">
    <property type="entry name" value="Ribonuclease H-like superfamily/Ribonuclease H"/>
    <property type="match status" value="1"/>
</dbReference>
<keyword evidence="8 14" id="KW-0963">Cytoplasm</keyword>
<evidence type="ECO:0000256" key="2">
    <source>
        <dbReference type="ARBA" id="ARBA00001946"/>
    </source>
</evidence>
<comment type="similarity">
    <text evidence="5 14 16">Belongs to the RNase HII family.</text>
</comment>
<dbReference type="InterPro" id="IPR022898">
    <property type="entry name" value="RNase_HII"/>
</dbReference>
<dbReference type="InterPro" id="IPR001352">
    <property type="entry name" value="RNase_HII/HIII"/>
</dbReference>
<sequence>MLLPNHSSHILEAGVDEVGRGCLAGPVVAAAVVLPPDYQHPLLNDSKKLSQKTRELLREDIVRDAVAWAIGEASPEEIDQINILQATYLAMHRAIEKLQPQPTYLLVDGNRFKPYLALPYSCMVKGDGRYLSIAAASVIAKTYRDELMCGLAEQYKQYGWEQNAGYPTKYHRAGIAAHGITPYHRLSFALLPKQTAL</sequence>
<evidence type="ECO:0000259" key="17">
    <source>
        <dbReference type="PROSITE" id="PS51975"/>
    </source>
</evidence>
<evidence type="ECO:0000256" key="3">
    <source>
        <dbReference type="ARBA" id="ARBA00004065"/>
    </source>
</evidence>
<dbReference type="EC" id="3.1.26.4" evidence="6 14"/>
<feature type="domain" description="RNase H type-2" evidence="17">
    <location>
        <begin position="10"/>
        <end position="197"/>
    </location>
</feature>
<evidence type="ECO:0000256" key="1">
    <source>
        <dbReference type="ARBA" id="ARBA00000077"/>
    </source>
</evidence>
<evidence type="ECO:0000256" key="5">
    <source>
        <dbReference type="ARBA" id="ARBA00007383"/>
    </source>
</evidence>
<dbReference type="InterPro" id="IPR012337">
    <property type="entry name" value="RNaseH-like_sf"/>
</dbReference>
<evidence type="ECO:0000313" key="18">
    <source>
        <dbReference type="EMBL" id="MFD1186215.1"/>
    </source>
</evidence>
<proteinExistence type="inferred from homology"/>
<evidence type="ECO:0000256" key="6">
    <source>
        <dbReference type="ARBA" id="ARBA00012180"/>
    </source>
</evidence>
<keyword evidence="12 14" id="KW-0378">Hydrolase</keyword>
<feature type="binding site" evidence="14 15">
    <location>
        <position position="16"/>
    </location>
    <ligand>
        <name>a divalent metal cation</name>
        <dbReference type="ChEBI" id="CHEBI:60240"/>
    </ligand>
</feature>
<keyword evidence="11 14" id="KW-0255">Endonuclease</keyword>
<dbReference type="EMBL" id="JBHTLD010000058">
    <property type="protein sequence ID" value="MFD1186215.1"/>
    <property type="molecule type" value="Genomic_DNA"/>
</dbReference>
<protein>
    <recommendedName>
        <fullName evidence="7 14">Ribonuclease HII</fullName>
        <shortName evidence="14">RNase HII</shortName>
        <ecNumber evidence="6 14">3.1.26.4</ecNumber>
    </recommendedName>
</protein>
<keyword evidence="9 14" id="KW-0540">Nuclease</keyword>
<gene>
    <name evidence="14" type="primary">rnhB</name>
    <name evidence="18" type="ORF">ACFQ2O_08375</name>
</gene>
<comment type="cofactor">
    <cofactor evidence="14 15">
        <name>Mn(2+)</name>
        <dbReference type="ChEBI" id="CHEBI:29035"/>
    </cofactor>
    <cofactor evidence="14 15">
        <name>Mg(2+)</name>
        <dbReference type="ChEBI" id="CHEBI:18420"/>
    </cofactor>
    <text evidence="14 15">Manganese or magnesium. Binds 1 divalent metal ion per monomer in the absence of substrate. May bind a second metal ion after substrate binding.</text>
</comment>
<keyword evidence="13 14" id="KW-0464">Manganese</keyword>
<comment type="cofactor">
    <cofactor evidence="2">
        <name>Mg(2+)</name>
        <dbReference type="ChEBI" id="CHEBI:18420"/>
    </cofactor>
</comment>
<dbReference type="InterPro" id="IPR024567">
    <property type="entry name" value="RNase_HII/HIII_dom"/>
</dbReference>
<comment type="caution">
    <text evidence="18">The sequence shown here is derived from an EMBL/GenBank/DDBJ whole genome shotgun (WGS) entry which is preliminary data.</text>
</comment>
<dbReference type="HAMAP" id="MF_00052_B">
    <property type="entry name" value="RNase_HII_B"/>
    <property type="match status" value="1"/>
</dbReference>
<dbReference type="GO" id="GO:0004523">
    <property type="term" value="F:RNA-DNA hybrid ribonuclease activity"/>
    <property type="evidence" value="ECO:0007669"/>
    <property type="project" value="UniProtKB-EC"/>
</dbReference>
<dbReference type="PANTHER" id="PTHR10954:SF18">
    <property type="entry name" value="RIBONUCLEASE HII"/>
    <property type="match status" value="1"/>
</dbReference>
<evidence type="ECO:0000256" key="13">
    <source>
        <dbReference type="ARBA" id="ARBA00023211"/>
    </source>
</evidence>
<evidence type="ECO:0000256" key="7">
    <source>
        <dbReference type="ARBA" id="ARBA00019179"/>
    </source>
</evidence>
<dbReference type="RefSeq" id="WP_377525579.1">
    <property type="nucleotide sequence ID" value="NZ_JBHTLD010000058.1"/>
</dbReference>
<reference evidence="19" key="1">
    <citation type="journal article" date="2019" name="Int. J. Syst. Evol. Microbiol.">
        <title>The Global Catalogue of Microorganisms (GCM) 10K type strain sequencing project: providing services to taxonomists for standard genome sequencing and annotation.</title>
        <authorList>
            <consortium name="The Broad Institute Genomics Platform"/>
            <consortium name="The Broad Institute Genome Sequencing Center for Infectious Disease"/>
            <person name="Wu L."/>
            <person name="Ma J."/>
        </authorList>
    </citation>
    <scope>NUCLEOTIDE SEQUENCE [LARGE SCALE GENOMIC DNA]</scope>
    <source>
        <strain evidence="19">JCM 31319</strain>
    </source>
</reference>
<comment type="function">
    <text evidence="3 14 16">Endonuclease that specifically degrades the RNA of RNA-DNA hybrids.</text>
</comment>